<evidence type="ECO:0000256" key="12">
    <source>
        <dbReference type="ARBA" id="ARBA00023027"/>
    </source>
</evidence>
<dbReference type="PIRSF" id="PIRSF000204">
    <property type="entry name" value="PNTB"/>
    <property type="match status" value="1"/>
</dbReference>
<dbReference type="Pfam" id="PF02233">
    <property type="entry name" value="PNTB"/>
    <property type="match status" value="1"/>
</dbReference>
<feature type="domain" description="NADP transhydrogenase beta-like" evidence="18">
    <location>
        <begin position="7"/>
        <end position="465"/>
    </location>
</feature>
<evidence type="ECO:0000313" key="19">
    <source>
        <dbReference type="EMBL" id="SFK72609.1"/>
    </source>
</evidence>
<keyword evidence="12 16" id="KW-0520">NAD</keyword>
<dbReference type="Proteomes" id="UP000199473">
    <property type="component" value="Unassembled WGS sequence"/>
</dbReference>
<dbReference type="EC" id="7.1.1.1" evidence="4 16"/>
<evidence type="ECO:0000256" key="1">
    <source>
        <dbReference type="ARBA" id="ARBA00003943"/>
    </source>
</evidence>
<dbReference type="RefSeq" id="WP_092961012.1">
    <property type="nucleotide sequence ID" value="NZ_FOSQ01000006.1"/>
</dbReference>
<reference evidence="19 20" key="1">
    <citation type="submission" date="2016-10" db="EMBL/GenBank/DDBJ databases">
        <authorList>
            <person name="de Groot N.N."/>
        </authorList>
    </citation>
    <scope>NUCLEOTIDE SEQUENCE [LARGE SCALE GENOMIC DNA]</scope>
    <source>
        <strain evidence="19 20">DSM 19981</strain>
    </source>
</reference>
<keyword evidence="9 16" id="KW-0521">NADP</keyword>
<feature type="transmembrane region" description="Helical" evidence="17">
    <location>
        <begin position="130"/>
        <end position="148"/>
    </location>
</feature>
<comment type="catalytic activity">
    <reaction evidence="14 16">
        <text>NAD(+) + NADPH + H(+)(in) = NADH + NADP(+) + H(+)(out)</text>
        <dbReference type="Rhea" id="RHEA:47992"/>
        <dbReference type="ChEBI" id="CHEBI:15378"/>
        <dbReference type="ChEBI" id="CHEBI:57540"/>
        <dbReference type="ChEBI" id="CHEBI:57783"/>
        <dbReference type="ChEBI" id="CHEBI:57945"/>
        <dbReference type="ChEBI" id="CHEBI:58349"/>
        <dbReference type="EC" id="7.1.1.1"/>
    </reaction>
</comment>
<feature type="transmembrane region" description="Helical" evidence="17">
    <location>
        <begin position="56"/>
        <end position="76"/>
    </location>
</feature>
<evidence type="ECO:0000256" key="8">
    <source>
        <dbReference type="ARBA" id="ARBA00022692"/>
    </source>
</evidence>
<feature type="transmembrane region" description="Helical" evidence="17">
    <location>
        <begin position="33"/>
        <end position="50"/>
    </location>
</feature>
<evidence type="ECO:0000256" key="9">
    <source>
        <dbReference type="ARBA" id="ARBA00022857"/>
    </source>
</evidence>
<evidence type="ECO:0000256" key="4">
    <source>
        <dbReference type="ARBA" id="ARBA00012943"/>
    </source>
</evidence>
<evidence type="ECO:0000256" key="17">
    <source>
        <dbReference type="SAM" id="Phobius"/>
    </source>
</evidence>
<comment type="similarity">
    <text evidence="3 16">Belongs to the PNT beta subunit family.</text>
</comment>
<comment type="subcellular location">
    <subcellularLocation>
        <location evidence="2">Cell inner membrane</location>
        <topology evidence="2">Multi-pass membrane protein</topology>
    </subcellularLocation>
</comment>
<evidence type="ECO:0000313" key="20">
    <source>
        <dbReference type="Proteomes" id="UP000199473"/>
    </source>
</evidence>
<keyword evidence="10 16" id="KW-1278">Translocase</keyword>
<feature type="transmembrane region" description="Helical" evidence="17">
    <location>
        <begin position="191"/>
        <end position="210"/>
    </location>
</feature>
<dbReference type="STRING" id="1123062.SAMN02745775_106167"/>
<evidence type="ECO:0000259" key="18">
    <source>
        <dbReference type="Pfam" id="PF02233"/>
    </source>
</evidence>
<evidence type="ECO:0000256" key="15">
    <source>
        <dbReference type="ARBA" id="ARBA00066047"/>
    </source>
</evidence>
<evidence type="ECO:0000256" key="5">
    <source>
        <dbReference type="ARBA" id="ARBA00014581"/>
    </source>
</evidence>
<keyword evidence="20" id="KW-1185">Reference proteome</keyword>
<dbReference type="InterPro" id="IPR029035">
    <property type="entry name" value="DHS-like_NAD/FAD-binding_dom"/>
</dbReference>
<dbReference type="InterPro" id="IPR012136">
    <property type="entry name" value="NADH_DH_b"/>
</dbReference>
<evidence type="ECO:0000256" key="16">
    <source>
        <dbReference type="PIRNR" id="PIRNR000204"/>
    </source>
</evidence>
<dbReference type="FunFam" id="3.40.50.1220:FF:000002">
    <property type="entry name" value="NAD(P) transhydrogenase subunit beta"/>
    <property type="match status" value="1"/>
</dbReference>
<feature type="transmembrane region" description="Helical" evidence="17">
    <location>
        <begin position="88"/>
        <end position="110"/>
    </location>
</feature>
<protein>
    <recommendedName>
        <fullName evidence="5 16">NAD(P) transhydrogenase subunit beta</fullName>
        <ecNumber evidence="4 16">7.1.1.1</ecNumber>
    </recommendedName>
    <alternativeName>
        <fullName evidence="16">Nicotinamide nucleotide transhydrogenase subunit beta</fullName>
    </alternativeName>
</protein>
<dbReference type="InterPro" id="IPR034300">
    <property type="entry name" value="PNTB-like"/>
</dbReference>
<evidence type="ECO:0000256" key="6">
    <source>
        <dbReference type="ARBA" id="ARBA00022475"/>
    </source>
</evidence>
<feature type="transmembrane region" description="Helical" evidence="17">
    <location>
        <begin position="241"/>
        <end position="261"/>
    </location>
</feature>
<dbReference type="EMBL" id="FOSQ01000006">
    <property type="protein sequence ID" value="SFK72609.1"/>
    <property type="molecule type" value="Genomic_DNA"/>
</dbReference>
<evidence type="ECO:0000256" key="7">
    <source>
        <dbReference type="ARBA" id="ARBA00022519"/>
    </source>
</evidence>
<comment type="subunit">
    <text evidence="15">Complex of an alpha and a beta chain; in Rhodospirillum, the alpha chain seems to be made of two subunits.</text>
</comment>
<evidence type="ECO:0000256" key="11">
    <source>
        <dbReference type="ARBA" id="ARBA00022989"/>
    </source>
</evidence>
<dbReference type="SUPFAM" id="SSF52467">
    <property type="entry name" value="DHS-like NAD/FAD-binding domain"/>
    <property type="match status" value="1"/>
</dbReference>
<keyword evidence="6 16" id="KW-1003">Cell membrane</keyword>
<evidence type="ECO:0000256" key="13">
    <source>
        <dbReference type="ARBA" id="ARBA00023136"/>
    </source>
</evidence>
<evidence type="ECO:0000256" key="2">
    <source>
        <dbReference type="ARBA" id="ARBA00004429"/>
    </source>
</evidence>
<dbReference type="OrthoDB" id="9763786at2"/>
<evidence type="ECO:0000256" key="3">
    <source>
        <dbReference type="ARBA" id="ARBA00007919"/>
    </source>
</evidence>
<keyword evidence="11 17" id="KW-1133">Transmembrane helix</keyword>
<comment type="function">
    <text evidence="1 16">The transhydrogenation between NADH and NADP is coupled to respiration and ATP hydrolysis and functions as a proton pump across the membrane.</text>
</comment>
<proteinExistence type="inferred from homology"/>
<dbReference type="GO" id="GO:0008750">
    <property type="term" value="F:proton-translocating NAD(P)+ transhydrogenase activity"/>
    <property type="evidence" value="ECO:0007669"/>
    <property type="project" value="UniProtKB-EC"/>
</dbReference>
<keyword evidence="8 17" id="KW-0812">Transmembrane</keyword>
<dbReference type="PANTHER" id="PTHR44758:SF1">
    <property type="entry name" value="NAD(P) TRANSHYDROGENASE SUBUNIT BETA"/>
    <property type="match status" value="1"/>
</dbReference>
<evidence type="ECO:0000256" key="10">
    <source>
        <dbReference type="ARBA" id="ARBA00022967"/>
    </source>
</evidence>
<dbReference type="PANTHER" id="PTHR44758">
    <property type="entry name" value="NAD(P) TRANSHYDROGENASE SUBUNIT BETA"/>
    <property type="match status" value="1"/>
</dbReference>
<accession>A0A1I4BWX6</accession>
<gene>
    <name evidence="19" type="ORF">SAMN02745775_106167</name>
</gene>
<keyword evidence="13 16" id="KW-0472">Membrane</keyword>
<dbReference type="GO" id="GO:0050661">
    <property type="term" value="F:NADP binding"/>
    <property type="evidence" value="ECO:0007669"/>
    <property type="project" value="InterPro"/>
</dbReference>
<sequence length="469" mass="48386">MAQTLSTLAYLVASVLFILALRGLSNPETSRQGNLFGMVGMAIAIVATLLKPGMGAGGIVIVLAGLAIGGTIGTVLAQRIQMTSLPQLVAAFHSLVGMAAVFVAAAAFYSPESFGIGTVGNIKGASLVEMSLGLAIGAITFSGSVIAFAKLDGRMSGSPIIFKGQHMLNAALGALLLVLVIAFVITGSPVLFWLIALLSFALGFLLIIPIGGADMPVVVSMLNSYSGWAAAGIGFTIGNLLLIVTGALVGASGAILSYIMCKGMNRSIINVLLGGFGGDSGAAAGPGAGTADRAPVKAGSPEDAAYIMKNAQKIIIVPGYGMAVAQAQQVVREMADLLKKEGAEISYAIHPVAGRMPGHMNVLLAEANVPYDEVHELEEINAEFADADVAYVIGANDVTNPAAKTDKSSAIYGMPILDVERAKTVFFVKRGMASGYAGVENELFFRPNTMMLFGDAKKVTQQIVQSLQK</sequence>
<feature type="transmembrane region" description="Helical" evidence="17">
    <location>
        <begin position="6"/>
        <end position="24"/>
    </location>
</feature>
<dbReference type="GO" id="GO:0005886">
    <property type="term" value="C:plasma membrane"/>
    <property type="evidence" value="ECO:0007669"/>
    <property type="project" value="UniProtKB-SubCell"/>
</dbReference>
<keyword evidence="7 16" id="KW-0997">Cell inner membrane</keyword>
<dbReference type="AlphaFoldDB" id="A0A1I4BWX6"/>
<organism evidence="19 20">
    <name type="scientific">Falsiroseomonas stagni DSM 19981</name>
    <dbReference type="NCBI Taxonomy" id="1123062"/>
    <lineage>
        <taxon>Bacteria</taxon>
        <taxon>Pseudomonadati</taxon>
        <taxon>Pseudomonadota</taxon>
        <taxon>Alphaproteobacteria</taxon>
        <taxon>Acetobacterales</taxon>
        <taxon>Roseomonadaceae</taxon>
        <taxon>Falsiroseomonas</taxon>
    </lineage>
</organism>
<name>A0A1I4BWX6_9PROT</name>
<feature type="transmembrane region" description="Helical" evidence="17">
    <location>
        <begin position="168"/>
        <end position="185"/>
    </location>
</feature>
<dbReference type="Gene3D" id="3.40.50.1220">
    <property type="entry name" value="TPP-binding domain"/>
    <property type="match status" value="1"/>
</dbReference>
<evidence type="ECO:0000256" key="14">
    <source>
        <dbReference type="ARBA" id="ARBA00048202"/>
    </source>
</evidence>